<dbReference type="Proteomes" id="UP000240357">
    <property type="component" value="Unassembled WGS sequence"/>
</dbReference>
<dbReference type="RefSeq" id="WP_106932827.1">
    <property type="nucleotide sequence ID" value="NZ_PYFT01000001.1"/>
</dbReference>
<dbReference type="AlphaFoldDB" id="A0A2T2YMB6"/>
<evidence type="ECO:0000313" key="3">
    <source>
        <dbReference type="Proteomes" id="UP000240357"/>
    </source>
</evidence>
<feature type="domain" description="H repeat-associated protein N-terminal" evidence="1">
    <location>
        <begin position="30"/>
        <end position="75"/>
    </location>
</feature>
<accession>A0A2T2YMB6</accession>
<dbReference type="OrthoDB" id="9815086at2"/>
<gene>
    <name evidence="2" type="ORF">AHMF7605_25725</name>
</gene>
<dbReference type="InterPro" id="IPR032806">
    <property type="entry name" value="YbfD_N"/>
</dbReference>
<organism evidence="2 3">
    <name type="scientific">Adhaeribacter arboris</name>
    <dbReference type="NCBI Taxonomy" id="2072846"/>
    <lineage>
        <taxon>Bacteria</taxon>
        <taxon>Pseudomonadati</taxon>
        <taxon>Bacteroidota</taxon>
        <taxon>Cytophagia</taxon>
        <taxon>Cytophagales</taxon>
        <taxon>Hymenobacteraceae</taxon>
        <taxon>Adhaeribacter</taxon>
    </lineage>
</organism>
<comment type="caution">
    <text evidence="2">The sequence shown here is derived from an EMBL/GenBank/DDBJ whole genome shotgun (WGS) entry which is preliminary data.</text>
</comment>
<evidence type="ECO:0000313" key="2">
    <source>
        <dbReference type="EMBL" id="PSR56651.1"/>
    </source>
</evidence>
<protein>
    <recommendedName>
        <fullName evidence="1">H repeat-associated protein N-terminal domain-containing protein</fullName>
    </recommendedName>
</protein>
<name>A0A2T2YMB6_9BACT</name>
<dbReference type="EMBL" id="PYFT01000001">
    <property type="protein sequence ID" value="PSR56651.1"/>
    <property type="molecule type" value="Genomic_DNA"/>
</dbReference>
<reference evidence="2 3" key="1">
    <citation type="submission" date="2018-03" db="EMBL/GenBank/DDBJ databases">
        <title>Adhaeribacter sp. HMF7605 Genome sequencing and assembly.</title>
        <authorList>
            <person name="Kang H."/>
            <person name="Kang J."/>
            <person name="Cha I."/>
            <person name="Kim H."/>
            <person name="Joh K."/>
        </authorList>
    </citation>
    <scope>NUCLEOTIDE SEQUENCE [LARGE SCALE GENOMIC DNA]</scope>
    <source>
        <strain evidence="2 3">HMF7605</strain>
    </source>
</reference>
<proteinExistence type="predicted"/>
<evidence type="ECO:0000259" key="1">
    <source>
        <dbReference type="Pfam" id="PF13808"/>
    </source>
</evidence>
<keyword evidence="3" id="KW-1185">Reference proteome</keyword>
<sequence>MNKDIKNIFSNLVDYRRECALKLPLLEDIIATYGEQKKEFLSTFLFLPHGIPSHDTITQVFRYLYMDQFSVCLYCHSSQLLDF</sequence>
<dbReference type="Pfam" id="PF13808">
    <property type="entry name" value="DDE_Tnp_1_assoc"/>
    <property type="match status" value="1"/>
</dbReference>